<reference evidence="2 3" key="1">
    <citation type="submission" date="2019-02" db="EMBL/GenBank/DDBJ databases">
        <authorList>
            <person name="Li S.-H."/>
        </authorList>
    </citation>
    <scope>NUCLEOTIDE SEQUENCE [LARGE SCALE GENOMIC DNA]</scope>
    <source>
        <strain evidence="2 3">IMCC14385</strain>
    </source>
</reference>
<dbReference type="EMBL" id="CP036422">
    <property type="protein sequence ID" value="QFU75464.1"/>
    <property type="molecule type" value="Genomic_DNA"/>
</dbReference>
<dbReference type="KEGG" id="halc:EY643_07230"/>
<accession>A0A5P9NJR4</accession>
<dbReference type="Proteomes" id="UP000326287">
    <property type="component" value="Chromosome"/>
</dbReference>
<name>A0A5P9NJR4_9GAMM</name>
<gene>
    <name evidence="2" type="ORF">EY643_07230</name>
</gene>
<keyword evidence="3" id="KW-1185">Reference proteome</keyword>
<evidence type="ECO:0000313" key="3">
    <source>
        <dbReference type="Proteomes" id="UP000326287"/>
    </source>
</evidence>
<dbReference type="Gene3D" id="3.40.50.1820">
    <property type="entry name" value="alpha/beta hydrolase"/>
    <property type="match status" value="1"/>
</dbReference>
<keyword evidence="2" id="KW-0378">Hydrolase</keyword>
<dbReference type="GO" id="GO:0016787">
    <property type="term" value="F:hydrolase activity"/>
    <property type="evidence" value="ECO:0007669"/>
    <property type="project" value="UniProtKB-KW"/>
</dbReference>
<organism evidence="2 3">
    <name type="scientific">Halioglobus maricola</name>
    <dbReference type="NCBI Taxonomy" id="2601894"/>
    <lineage>
        <taxon>Bacteria</taxon>
        <taxon>Pseudomonadati</taxon>
        <taxon>Pseudomonadota</taxon>
        <taxon>Gammaproteobacteria</taxon>
        <taxon>Cellvibrionales</taxon>
        <taxon>Halieaceae</taxon>
        <taxon>Halioglobus</taxon>
    </lineage>
</organism>
<dbReference type="PANTHER" id="PTHR37946">
    <property type="entry name" value="SLL1969 PROTEIN"/>
    <property type="match status" value="1"/>
</dbReference>
<proteinExistence type="predicted"/>
<dbReference type="InterPro" id="IPR029058">
    <property type="entry name" value="AB_hydrolase_fold"/>
</dbReference>
<evidence type="ECO:0000313" key="2">
    <source>
        <dbReference type="EMBL" id="QFU75464.1"/>
    </source>
</evidence>
<feature type="chain" id="PRO_5024837749" evidence="1">
    <location>
        <begin position="29"/>
        <end position="251"/>
    </location>
</feature>
<dbReference type="RefSeq" id="WP_152661571.1">
    <property type="nucleotide sequence ID" value="NZ_CP036422.1"/>
</dbReference>
<evidence type="ECO:0000256" key="1">
    <source>
        <dbReference type="SAM" id="SignalP"/>
    </source>
</evidence>
<dbReference type="OrthoDB" id="556502at2"/>
<dbReference type="PANTHER" id="PTHR37946:SF1">
    <property type="entry name" value="SLL1969 PROTEIN"/>
    <property type="match status" value="1"/>
</dbReference>
<dbReference type="SUPFAM" id="SSF53474">
    <property type="entry name" value="alpha/beta-Hydrolases"/>
    <property type="match status" value="1"/>
</dbReference>
<keyword evidence="1" id="KW-0732">Signal</keyword>
<dbReference type="AlphaFoldDB" id="A0A5P9NJR4"/>
<feature type="signal peptide" evidence="1">
    <location>
        <begin position="1"/>
        <end position="28"/>
    </location>
</feature>
<protein>
    <submittedName>
        <fullName evidence="2">Alpha/beta hydrolase</fullName>
    </submittedName>
</protein>
<sequence>MPVVGKLISQLALPVALMSVMASARVQAEDTVGARADRCVILLHGLFRSSLSLKPMQWFLDRDGYTTVNLSYPSLLHPIPELAEDVITNSLRTCHARGAHKINFVTHSLGGILVRQYASVQPIQGMQRAVMLGPPNGGSQVAEYYGSIDFLSAIEPMAIRQLGTGEESIPRSLGPVEFELGVIAGGARDSTLLPGFPDEPSDGTVSLAEAVVPGMLDFLQMPVTHTFMIWNPKVMHQVGYFLEYGTFEREM</sequence>